<dbReference type="InterPro" id="IPR017871">
    <property type="entry name" value="ABC_transporter-like_CS"/>
</dbReference>
<dbReference type="PANTHER" id="PTHR43166:SF30">
    <property type="entry name" value="METHIONINE IMPORT ATP-BINDING PROTEIN METN"/>
    <property type="match status" value="1"/>
</dbReference>
<dbReference type="FunFam" id="3.40.50.300:FF:000056">
    <property type="entry name" value="Cell division ATP-binding protein FtsE"/>
    <property type="match status" value="1"/>
</dbReference>
<feature type="domain" description="ABC transporter" evidence="9">
    <location>
        <begin position="2"/>
        <end position="241"/>
    </location>
</feature>
<evidence type="ECO:0000313" key="11">
    <source>
        <dbReference type="Proteomes" id="UP000019248"/>
    </source>
</evidence>
<keyword evidence="2" id="KW-0813">Transport</keyword>
<dbReference type="GO" id="GO:0005524">
    <property type="term" value="F:ATP binding"/>
    <property type="evidence" value="ECO:0007669"/>
    <property type="project" value="UniProtKB-KW"/>
</dbReference>
<evidence type="ECO:0000256" key="3">
    <source>
        <dbReference type="ARBA" id="ARBA00022475"/>
    </source>
</evidence>
<dbReference type="PATRIC" id="fig|1265816.5.peg.2070"/>
<dbReference type="SMART" id="SM00382">
    <property type="entry name" value="AAA"/>
    <property type="match status" value="1"/>
</dbReference>
<sequence>MIEFKDVTKTFKSGGKEITALDGVSLTIEKGDIFGVVGLSGAGKSTLIRTVNLLERPTTGSVTIAGTDLASLSSKDLRAERKKIGMIFQHFNLLNSKTVFDNIAVPLALIHTNRKEREKRVMELLAFVGLADKAKNYPDQLSGGQKQRIGIARALATNPDVLLCDEATSALDPETTGAILELLKKINKEYNITILLITHEMSVIREICNRVAVMEGGKVIEEGNVFDIFSNPKSQTARNFVKTVINDDIPASVWKLIQNHNATVWKFTFVGESSGNPLLSNIAKQFGVNVSVLSGNISEIQDIAFGYMIVEVTGDAAEIAKAYEYAATQNVKLEEVTVDGSYNGAAANSVY</sequence>
<evidence type="ECO:0000256" key="4">
    <source>
        <dbReference type="ARBA" id="ARBA00022741"/>
    </source>
</evidence>
<dbReference type="InterPro" id="IPR050086">
    <property type="entry name" value="MetN_ABC_transporter-like"/>
</dbReference>
<dbReference type="AlphaFoldDB" id="W7D557"/>
<dbReference type="RefSeq" id="WP_036101010.1">
    <property type="nucleotide sequence ID" value="NZ_AODL01000013.1"/>
</dbReference>
<name>W7D557_9LIST</name>
<evidence type="ECO:0000256" key="8">
    <source>
        <dbReference type="ARBA" id="ARBA00023136"/>
    </source>
</evidence>
<evidence type="ECO:0000256" key="6">
    <source>
        <dbReference type="ARBA" id="ARBA00022967"/>
    </source>
</evidence>
<keyword evidence="3" id="KW-1003">Cell membrane</keyword>
<dbReference type="SUPFAM" id="SSF55021">
    <property type="entry name" value="ACT-like"/>
    <property type="match status" value="1"/>
</dbReference>
<gene>
    <name evidence="10" type="ORF">PRIP_10462</name>
</gene>
<organism evidence="10 11">
    <name type="scientific">Listeria riparia FSL S10-1204</name>
    <dbReference type="NCBI Taxonomy" id="1265816"/>
    <lineage>
        <taxon>Bacteria</taxon>
        <taxon>Bacillati</taxon>
        <taxon>Bacillota</taxon>
        <taxon>Bacilli</taxon>
        <taxon>Bacillales</taxon>
        <taxon>Listeriaceae</taxon>
        <taxon>Listeria</taxon>
    </lineage>
</organism>
<keyword evidence="8" id="KW-0472">Membrane</keyword>
<dbReference type="PROSITE" id="PS00211">
    <property type="entry name" value="ABC_TRANSPORTER_1"/>
    <property type="match status" value="1"/>
</dbReference>
<accession>W7D557</accession>
<evidence type="ECO:0000256" key="7">
    <source>
        <dbReference type="ARBA" id="ARBA00022970"/>
    </source>
</evidence>
<dbReference type="InterPro" id="IPR018449">
    <property type="entry name" value="NIL_domain"/>
</dbReference>
<dbReference type="Proteomes" id="UP000019248">
    <property type="component" value="Unassembled WGS sequence"/>
</dbReference>
<dbReference type="Pfam" id="PF00005">
    <property type="entry name" value="ABC_tran"/>
    <property type="match status" value="1"/>
</dbReference>
<dbReference type="InterPro" id="IPR045865">
    <property type="entry name" value="ACT-like_dom_sf"/>
</dbReference>
<dbReference type="PROSITE" id="PS50893">
    <property type="entry name" value="ABC_TRANSPORTER_2"/>
    <property type="match status" value="1"/>
</dbReference>
<dbReference type="Gene3D" id="3.40.50.300">
    <property type="entry name" value="P-loop containing nucleotide triphosphate hydrolases"/>
    <property type="match status" value="1"/>
</dbReference>
<dbReference type="CDD" id="cd03258">
    <property type="entry name" value="ABC_MetN_methionine_transporter"/>
    <property type="match status" value="1"/>
</dbReference>
<dbReference type="Pfam" id="PF09383">
    <property type="entry name" value="NIL"/>
    <property type="match status" value="1"/>
</dbReference>
<dbReference type="InterPro" id="IPR041701">
    <property type="entry name" value="MetN_ABC"/>
</dbReference>
<dbReference type="SMART" id="SM00930">
    <property type="entry name" value="NIL"/>
    <property type="match status" value="1"/>
</dbReference>
<dbReference type="GO" id="GO:0005886">
    <property type="term" value="C:plasma membrane"/>
    <property type="evidence" value="ECO:0007669"/>
    <property type="project" value="UniProtKB-ARBA"/>
</dbReference>
<dbReference type="Gene3D" id="3.30.70.260">
    <property type="match status" value="1"/>
</dbReference>
<keyword evidence="7" id="KW-0029">Amino-acid transport</keyword>
<comment type="caution">
    <text evidence="10">The sequence shown here is derived from an EMBL/GenBank/DDBJ whole genome shotgun (WGS) entry which is preliminary data.</text>
</comment>
<evidence type="ECO:0000256" key="2">
    <source>
        <dbReference type="ARBA" id="ARBA00022448"/>
    </source>
</evidence>
<dbReference type="PANTHER" id="PTHR43166">
    <property type="entry name" value="AMINO ACID IMPORT ATP-BINDING PROTEIN"/>
    <property type="match status" value="1"/>
</dbReference>
<keyword evidence="6" id="KW-1278">Translocase</keyword>
<evidence type="ECO:0000256" key="5">
    <source>
        <dbReference type="ARBA" id="ARBA00022840"/>
    </source>
</evidence>
<dbReference type="InterPro" id="IPR003593">
    <property type="entry name" value="AAA+_ATPase"/>
</dbReference>
<evidence type="ECO:0000259" key="9">
    <source>
        <dbReference type="PROSITE" id="PS50893"/>
    </source>
</evidence>
<dbReference type="EMBL" id="AODL01000013">
    <property type="protein sequence ID" value="EUJ44312.1"/>
    <property type="molecule type" value="Genomic_DNA"/>
</dbReference>
<dbReference type="GO" id="GO:0016887">
    <property type="term" value="F:ATP hydrolysis activity"/>
    <property type="evidence" value="ECO:0007669"/>
    <property type="project" value="InterPro"/>
</dbReference>
<proteinExistence type="inferred from homology"/>
<dbReference type="OrthoDB" id="9802264at2"/>
<keyword evidence="5" id="KW-0067">ATP-binding</keyword>
<evidence type="ECO:0000256" key="1">
    <source>
        <dbReference type="ARBA" id="ARBA00005417"/>
    </source>
</evidence>
<dbReference type="GO" id="GO:0006865">
    <property type="term" value="P:amino acid transport"/>
    <property type="evidence" value="ECO:0007669"/>
    <property type="project" value="UniProtKB-KW"/>
</dbReference>
<dbReference type="InterPro" id="IPR003439">
    <property type="entry name" value="ABC_transporter-like_ATP-bd"/>
</dbReference>
<dbReference type="InterPro" id="IPR027417">
    <property type="entry name" value="P-loop_NTPase"/>
</dbReference>
<comment type="similarity">
    <text evidence="1">Belongs to the ABC transporter superfamily.</text>
</comment>
<reference evidence="10 11" key="1">
    <citation type="journal article" date="2014" name="Int. J. Syst. Evol. Microbiol.">
        <title>Listeria floridensis sp. nov., Listeria aquatica sp. nov., Listeria cornellensis sp. nov., Listeria riparia sp. nov. and Listeria grandensis sp. nov., from agricultural and natural environments.</title>
        <authorList>
            <person name="den Bakker H.C."/>
            <person name="Warchocki S."/>
            <person name="Wright E.M."/>
            <person name="Allred A.F."/>
            <person name="Ahlstrom C."/>
            <person name="Manuel C.S."/>
            <person name="Stasiewicz M.J."/>
            <person name="Burrell A."/>
            <person name="Roof S."/>
            <person name="Strawn L."/>
            <person name="Fortes E.D."/>
            <person name="Nightingale K.K."/>
            <person name="Kephart D."/>
            <person name="Wiedmann M."/>
        </authorList>
    </citation>
    <scope>NUCLEOTIDE SEQUENCE [LARGE SCALE GENOMIC DNA]</scope>
    <source>
        <strain evidence="10 11">FSL S10-1204</strain>
    </source>
</reference>
<keyword evidence="11" id="KW-1185">Reference proteome</keyword>
<evidence type="ECO:0000313" key="10">
    <source>
        <dbReference type="EMBL" id="EUJ44312.1"/>
    </source>
</evidence>
<dbReference type="SUPFAM" id="SSF52540">
    <property type="entry name" value="P-loop containing nucleoside triphosphate hydrolases"/>
    <property type="match status" value="1"/>
</dbReference>
<keyword evidence="4" id="KW-0547">Nucleotide-binding</keyword>
<protein>
    <submittedName>
        <fullName evidence="10">ABC transporter</fullName>
    </submittedName>
</protein>